<dbReference type="RefSeq" id="WP_084983704.1">
    <property type="nucleotide sequence ID" value="NZ_CBCSCF010000010.1"/>
</dbReference>
<protein>
    <recommendedName>
        <fullName evidence="3">Phage protein</fullName>
    </recommendedName>
</protein>
<organism evidence="1 2">
    <name type="scientific">Rouxiella silvae</name>
    <dbReference type="NCBI Taxonomy" id="1646373"/>
    <lineage>
        <taxon>Bacteria</taxon>
        <taxon>Pseudomonadati</taxon>
        <taxon>Pseudomonadota</taxon>
        <taxon>Gammaproteobacteria</taxon>
        <taxon>Enterobacterales</taxon>
        <taxon>Yersiniaceae</taxon>
        <taxon>Rouxiella</taxon>
    </lineage>
</organism>
<evidence type="ECO:0000313" key="1">
    <source>
        <dbReference type="EMBL" id="ORJ19998.1"/>
    </source>
</evidence>
<name>A0ABX3TXR1_9GAMM</name>
<evidence type="ECO:0008006" key="3">
    <source>
        <dbReference type="Google" id="ProtNLM"/>
    </source>
</evidence>
<accession>A0ABX3TXR1</accession>
<proteinExistence type="predicted"/>
<dbReference type="Proteomes" id="UP000192722">
    <property type="component" value="Unassembled WGS sequence"/>
</dbReference>
<dbReference type="EMBL" id="MRWD01000044">
    <property type="protein sequence ID" value="ORJ19998.1"/>
    <property type="molecule type" value="Genomic_DNA"/>
</dbReference>
<gene>
    <name evidence="1" type="ORF">BS639_17030</name>
</gene>
<reference evidence="1 2" key="1">
    <citation type="journal article" date="2017" name="Int. J. Syst. Evol. Microbiol.">
        <title>Rouxiella badensis sp. nov. and Rouxiella silvae sp. nov. isolated from peat bog soil in Germany and emendation of the genus description.</title>
        <authorList>
            <person name="Le Fleche-Mateos A."/>
            <person name="Kugler J.H."/>
            <person name="Hansen S.H."/>
            <person name="Syldatk C."/>
            <person name="Hausmann R."/>
            <person name="Lomprez F."/>
            <person name="Vandenbogaert M."/>
            <person name="Manuguerra J.C."/>
            <person name="Grimont P.A."/>
        </authorList>
    </citation>
    <scope>NUCLEOTIDE SEQUENCE [LARGE SCALE GENOMIC DNA]</scope>
    <source>
        <strain evidence="1 2">213</strain>
    </source>
</reference>
<evidence type="ECO:0000313" key="2">
    <source>
        <dbReference type="Proteomes" id="UP000192722"/>
    </source>
</evidence>
<keyword evidence="2" id="KW-1185">Reference proteome</keyword>
<sequence>MHSVNDLIVDTRSIFDDGRDYTACVLDNINAAARARTRTSYVPPIKAAQVSKPVTESGPIVKIGERASYGRNVCRGIYELELRGRSADYIAIALRMPLGRVEHILKHDTGTRRKIYQEVNSVPAPAEREIMKRMAAETRA</sequence>
<comment type="caution">
    <text evidence="1">The sequence shown here is derived from an EMBL/GenBank/DDBJ whole genome shotgun (WGS) entry which is preliminary data.</text>
</comment>